<dbReference type="GO" id="GO:0032259">
    <property type="term" value="P:methylation"/>
    <property type="evidence" value="ECO:0007669"/>
    <property type="project" value="UniProtKB-KW"/>
</dbReference>
<dbReference type="AlphaFoldDB" id="A0A8E7AZT0"/>
<protein>
    <submittedName>
        <fullName evidence="2">Methyltransferase domain-containing protein</fullName>
    </submittedName>
</protein>
<dbReference type="Pfam" id="PF08241">
    <property type="entry name" value="Methyltransf_11"/>
    <property type="match status" value="1"/>
</dbReference>
<dbReference type="InterPro" id="IPR029063">
    <property type="entry name" value="SAM-dependent_MTases_sf"/>
</dbReference>
<keyword evidence="2" id="KW-0808">Transferase</keyword>
<dbReference type="GeneID" id="65098105"/>
<dbReference type="Gene3D" id="3.40.50.150">
    <property type="entry name" value="Vaccinia Virus protein VP39"/>
    <property type="match status" value="1"/>
</dbReference>
<name>A0A8E7AZT0_9EURY</name>
<organism evidence="2 3">
    <name type="scientific">Methanospirillum purgamenti</name>
    <dbReference type="NCBI Taxonomy" id="2834276"/>
    <lineage>
        <taxon>Archaea</taxon>
        <taxon>Methanobacteriati</taxon>
        <taxon>Methanobacteriota</taxon>
        <taxon>Stenosarchaea group</taxon>
        <taxon>Methanomicrobia</taxon>
        <taxon>Methanomicrobiales</taxon>
        <taxon>Methanospirillaceae</taxon>
        <taxon>Methanospirillum</taxon>
    </lineage>
</organism>
<evidence type="ECO:0000313" key="3">
    <source>
        <dbReference type="Proteomes" id="UP000680656"/>
    </source>
</evidence>
<dbReference type="GO" id="GO:0008757">
    <property type="term" value="F:S-adenosylmethionine-dependent methyltransferase activity"/>
    <property type="evidence" value="ECO:0007669"/>
    <property type="project" value="InterPro"/>
</dbReference>
<evidence type="ECO:0000313" key="2">
    <source>
        <dbReference type="EMBL" id="QVV88224.1"/>
    </source>
</evidence>
<reference evidence="2 3" key="1">
    <citation type="submission" date="2021-05" db="EMBL/GenBank/DDBJ databases">
        <title>A novel Methanospirillum isolate from a pyrite-forming mixed culture.</title>
        <authorList>
            <person name="Bunk B."/>
            <person name="Sproer C."/>
            <person name="Spring S."/>
            <person name="Pester M."/>
        </authorList>
    </citation>
    <scope>NUCLEOTIDE SEQUENCE [LARGE SCALE GENOMIC DNA]</scope>
    <source>
        <strain evidence="2 3">J.3.6.1-F.2.7.3</strain>
    </source>
</reference>
<gene>
    <name evidence="2" type="ORF">KHC33_12935</name>
</gene>
<dbReference type="Proteomes" id="UP000680656">
    <property type="component" value="Chromosome"/>
</dbReference>
<evidence type="ECO:0000259" key="1">
    <source>
        <dbReference type="Pfam" id="PF08241"/>
    </source>
</evidence>
<keyword evidence="3" id="KW-1185">Reference proteome</keyword>
<proteinExistence type="predicted"/>
<feature type="domain" description="Methyltransferase type 11" evidence="1">
    <location>
        <begin position="49"/>
        <end position="144"/>
    </location>
</feature>
<dbReference type="PANTHER" id="PTHR43591">
    <property type="entry name" value="METHYLTRANSFERASE"/>
    <property type="match status" value="1"/>
</dbReference>
<dbReference type="KEGG" id="mrtj:KHC33_12935"/>
<dbReference type="EMBL" id="CP075546">
    <property type="protein sequence ID" value="QVV88224.1"/>
    <property type="molecule type" value="Genomic_DNA"/>
</dbReference>
<keyword evidence="2" id="KW-0489">Methyltransferase</keyword>
<sequence length="251" mass="28530">MKDCIIQYWNSGANGYNKGIQRLLHSHKENSGWKSVFSEYLNDKPLKVLDIGTGPGSMSILLAEMGHFVSAVDLSEQMLHCARENAKECNVTVDFKVGDAENLPFEDNSFDAVVNRWVLWTVPNPKAALSEWTRVLKPGGRLLIFDGNWYSGEKTCVQKAWKHGSRFYTLLSERRNMWKRDMDNTFVDGLWSTHANRPEDDCTLFMNAGLVNVKSSLDLNKKVYTLSDYIRQGHWGDTFIVTGVKPDGTEK</sequence>
<dbReference type="InterPro" id="IPR013216">
    <property type="entry name" value="Methyltransf_11"/>
</dbReference>
<dbReference type="CDD" id="cd02440">
    <property type="entry name" value="AdoMet_MTases"/>
    <property type="match status" value="1"/>
</dbReference>
<dbReference type="SUPFAM" id="SSF53335">
    <property type="entry name" value="S-adenosyl-L-methionine-dependent methyltransferases"/>
    <property type="match status" value="1"/>
</dbReference>
<accession>A0A8E7AZT0</accession>
<dbReference type="RefSeq" id="WP_214419040.1">
    <property type="nucleotide sequence ID" value="NZ_CP075546.1"/>
</dbReference>
<dbReference type="PANTHER" id="PTHR43591:SF24">
    <property type="entry name" value="2-METHOXY-6-POLYPRENYL-1,4-BENZOQUINOL METHYLASE, MITOCHONDRIAL"/>
    <property type="match status" value="1"/>
</dbReference>